<feature type="region of interest" description="Disordered" evidence="1">
    <location>
        <begin position="22"/>
        <end position="41"/>
    </location>
</feature>
<gene>
    <name evidence="2" type="ORF">ASZ90_015464</name>
</gene>
<dbReference type="EMBL" id="LNQE01001608">
    <property type="protein sequence ID" value="KUG14887.1"/>
    <property type="molecule type" value="Genomic_DNA"/>
</dbReference>
<reference evidence="2" key="1">
    <citation type="journal article" date="2015" name="Proc. Natl. Acad. Sci. U.S.A.">
        <title>Networks of energetic and metabolic interactions define dynamics in microbial communities.</title>
        <authorList>
            <person name="Embree M."/>
            <person name="Liu J.K."/>
            <person name="Al-Bassam M.M."/>
            <person name="Zengler K."/>
        </authorList>
    </citation>
    <scope>NUCLEOTIDE SEQUENCE</scope>
</reference>
<proteinExistence type="predicted"/>
<name>A0A0W8F1W2_9ZZZZ</name>
<comment type="caution">
    <text evidence="2">The sequence shown here is derived from an EMBL/GenBank/DDBJ whole genome shotgun (WGS) entry which is preliminary data.</text>
</comment>
<protein>
    <submittedName>
        <fullName evidence="2">Uncharacterized protein</fullName>
    </submittedName>
</protein>
<sequence>MAGGSGIGMVPFLFSFPEVGHTSGASPAAPVIFGRDSDGKS</sequence>
<accession>A0A0W8F1W2</accession>
<dbReference type="AlphaFoldDB" id="A0A0W8F1W2"/>
<organism evidence="2">
    <name type="scientific">hydrocarbon metagenome</name>
    <dbReference type="NCBI Taxonomy" id="938273"/>
    <lineage>
        <taxon>unclassified sequences</taxon>
        <taxon>metagenomes</taxon>
        <taxon>ecological metagenomes</taxon>
    </lineage>
</organism>
<evidence type="ECO:0000313" key="2">
    <source>
        <dbReference type="EMBL" id="KUG14887.1"/>
    </source>
</evidence>
<evidence type="ECO:0000256" key="1">
    <source>
        <dbReference type="SAM" id="MobiDB-lite"/>
    </source>
</evidence>